<sequence length="82" mass="9415">MHTLPCQGSGRTLRSVSPVSRIQRVGLPEGFIHQIVQSNHRNFHVVVTAVLMDVYNDLIVHQAEKYEIIDFIVKMDFRLILS</sequence>
<organism evidence="1 2">
    <name type="scientific">Halorhodospira halophila (strain DSM 244 / SL1)</name>
    <name type="common">Ectothiorhodospira halophila (strain DSM 244 / SL1)</name>
    <dbReference type="NCBI Taxonomy" id="349124"/>
    <lineage>
        <taxon>Bacteria</taxon>
        <taxon>Pseudomonadati</taxon>
        <taxon>Pseudomonadota</taxon>
        <taxon>Gammaproteobacteria</taxon>
        <taxon>Chromatiales</taxon>
        <taxon>Ectothiorhodospiraceae</taxon>
        <taxon>Halorhodospira</taxon>
    </lineage>
</organism>
<dbReference type="EMBL" id="CP000544">
    <property type="protein sequence ID" value="ABM61117.1"/>
    <property type="molecule type" value="Genomic_DNA"/>
</dbReference>
<dbReference type="HOGENOM" id="CLU_2553547_0_0_6"/>
<accession>A1WTV5</accession>
<protein>
    <submittedName>
        <fullName evidence="1">Uncharacterized protein</fullName>
    </submittedName>
</protein>
<dbReference type="AlphaFoldDB" id="A1WTV5"/>
<keyword evidence="2" id="KW-1185">Reference proteome</keyword>
<reference evidence="1 2" key="2">
    <citation type="journal article" date="2013" name="Stand. Genomic Sci.">
        <title>Complete genome sequence of Halorhodospira halophila SL1.</title>
        <authorList>
            <person name="Challacombe J.F."/>
            <person name="Majid S."/>
            <person name="Deole R."/>
            <person name="Brettin T.S."/>
            <person name="Bruce D."/>
            <person name="Delano S.F."/>
            <person name="Detter J.C."/>
            <person name="Gleasner C.D."/>
            <person name="Han C.S."/>
            <person name="Misra M."/>
            <person name="Reitenga K.G."/>
            <person name="Mikhailova N."/>
            <person name="Woyke T."/>
            <person name="Pitluck S."/>
            <person name="Nolan M."/>
            <person name="Land M.L."/>
            <person name="Saunders E."/>
            <person name="Tapia R."/>
            <person name="Lapidus A."/>
            <person name="Ivanova N."/>
            <person name="Hoff W.D."/>
        </authorList>
    </citation>
    <scope>NUCLEOTIDE SEQUENCE [LARGE SCALE GENOMIC DNA]</scope>
    <source>
        <strain evidence="2">DSM 244 / SL1</strain>
    </source>
</reference>
<evidence type="ECO:0000313" key="2">
    <source>
        <dbReference type="Proteomes" id="UP000000647"/>
    </source>
</evidence>
<name>A1WTV5_HALHL</name>
<proteinExistence type="predicted"/>
<dbReference type="KEGG" id="hha:Hhal_0323"/>
<reference evidence="2" key="1">
    <citation type="submission" date="2006-12" db="EMBL/GenBank/DDBJ databases">
        <title>Complete sequence of Halorhodospira halophila SL1.</title>
        <authorList>
            <consortium name="US DOE Joint Genome Institute"/>
            <person name="Copeland A."/>
            <person name="Lucas S."/>
            <person name="Lapidus A."/>
            <person name="Barry K."/>
            <person name="Detter J.C."/>
            <person name="Glavina del Rio T."/>
            <person name="Hammon N."/>
            <person name="Israni S."/>
            <person name="Dalin E."/>
            <person name="Tice H."/>
            <person name="Pitluck S."/>
            <person name="Saunders E."/>
            <person name="Brettin T."/>
            <person name="Bruce D."/>
            <person name="Han C."/>
            <person name="Tapia R."/>
            <person name="Schmutz J."/>
            <person name="Larimer F."/>
            <person name="Land M."/>
            <person name="Hauser L."/>
            <person name="Kyrpides N."/>
            <person name="Mikhailova N."/>
            <person name="Hoff W."/>
            <person name="Richardson P."/>
        </authorList>
    </citation>
    <scope>NUCLEOTIDE SEQUENCE [LARGE SCALE GENOMIC DNA]</scope>
    <source>
        <strain evidence="2">DSM 244 / SL1</strain>
    </source>
</reference>
<gene>
    <name evidence="1" type="ordered locus">Hhal_0323</name>
</gene>
<dbReference type="Proteomes" id="UP000000647">
    <property type="component" value="Chromosome"/>
</dbReference>
<evidence type="ECO:0000313" key="1">
    <source>
        <dbReference type="EMBL" id="ABM61117.1"/>
    </source>
</evidence>